<keyword evidence="5" id="KW-0456">Lyase</keyword>
<feature type="region of interest" description="Disordered" evidence="7">
    <location>
        <begin position="271"/>
        <end position="312"/>
    </location>
</feature>
<feature type="region of interest" description="Disordered" evidence="7">
    <location>
        <begin position="681"/>
        <end position="729"/>
    </location>
</feature>
<protein>
    <recommendedName>
        <fullName evidence="9">Glutamate decarboxylase</fullName>
    </recommendedName>
</protein>
<dbReference type="InterPro" id="IPR002129">
    <property type="entry name" value="PyrdxlP-dep_de-COase"/>
</dbReference>
<evidence type="ECO:0000256" key="2">
    <source>
        <dbReference type="ARBA" id="ARBA00009533"/>
    </source>
</evidence>
<feature type="compositionally biased region" description="Polar residues" evidence="7">
    <location>
        <begin position="506"/>
        <end position="527"/>
    </location>
</feature>
<dbReference type="GO" id="GO:0009449">
    <property type="term" value="P:gamma-aminobutyric acid biosynthetic process"/>
    <property type="evidence" value="ECO:0007669"/>
    <property type="project" value="TreeGrafter"/>
</dbReference>
<reference evidence="8" key="1">
    <citation type="submission" date="2014-08" db="EMBL/GenBank/DDBJ databases">
        <authorList>
            <person name="Murali S."/>
            <person name="Richards S."/>
            <person name="Bandaranaike D."/>
            <person name="Bellair M."/>
            <person name="Blankenburg K."/>
            <person name="Chao H."/>
            <person name="Dinh H."/>
            <person name="Doddapaneni H."/>
            <person name="Dugan-Rocha S."/>
            <person name="Elkadiri S."/>
            <person name="Gnanaolivu R."/>
            <person name="Hughes D."/>
            <person name="Lee S."/>
            <person name="Li M."/>
            <person name="Ming W."/>
            <person name="Munidasa M."/>
            <person name="Muniz J."/>
            <person name="Nguyen L."/>
            <person name="Osuji N."/>
            <person name="Pu L.-L."/>
            <person name="Puazo M."/>
            <person name="Skinner E."/>
            <person name="Qu C."/>
            <person name="Quiroz J."/>
            <person name="Raj R."/>
            <person name="Weissenberger G."/>
            <person name="Xin Y."/>
            <person name="Zou X."/>
            <person name="Han Y."/>
            <person name="Worley K."/>
            <person name="Muzny D."/>
            <person name="Gibbs R."/>
        </authorList>
    </citation>
    <scope>NUCLEOTIDE SEQUENCE</scope>
    <source>
        <strain evidence="8">HAZT.00-mixed</strain>
        <tissue evidence="8">Whole organism</tissue>
    </source>
</reference>
<comment type="caution">
    <text evidence="8">The sequence shown here is derived from an EMBL/GenBank/DDBJ whole genome shotgun (WGS) entry which is preliminary data.</text>
</comment>
<evidence type="ECO:0000256" key="1">
    <source>
        <dbReference type="ARBA" id="ARBA00001933"/>
    </source>
</evidence>
<dbReference type="Proteomes" id="UP000711488">
    <property type="component" value="Unassembled WGS sequence"/>
</dbReference>
<dbReference type="InterPro" id="IPR015424">
    <property type="entry name" value="PyrdxlP-dep_Trfase"/>
</dbReference>
<dbReference type="InterPro" id="IPR015421">
    <property type="entry name" value="PyrdxlP-dep_Trfase_major"/>
</dbReference>
<dbReference type="PANTHER" id="PTHR45677:SF10">
    <property type="entry name" value="GLUTAMATE DECARBOXYLASE"/>
    <property type="match status" value="1"/>
</dbReference>
<comment type="cofactor">
    <cofactor evidence="1 6">
        <name>pyridoxal 5'-phosphate</name>
        <dbReference type="ChEBI" id="CHEBI:597326"/>
    </cofactor>
</comment>
<dbReference type="EMBL" id="JQDR03016248">
    <property type="protein sequence ID" value="KAA0185505.1"/>
    <property type="molecule type" value="Genomic_DNA"/>
</dbReference>
<name>A0A6A0GT54_HYAAZ</name>
<dbReference type="AlphaFoldDB" id="A0A6A0GT54"/>
<evidence type="ECO:0000256" key="7">
    <source>
        <dbReference type="SAM" id="MobiDB-lite"/>
    </source>
</evidence>
<gene>
    <name evidence="8" type="ORF">HAZT_HAZT008515</name>
</gene>
<dbReference type="GO" id="GO:0004351">
    <property type="term" value="F:glutamate decarboxylase activity"/>
    <property type="evidence" value="ECO:0007669"/>
    <property type="project" value="TreeGrafter"/>
</dbReference>
<feature type="region of interest" description="Disordered" evidence="7">
    <location>
        <begin position="173"/>
        <end position="209"/>
    </location>
</feature>
<proteinExistence type="inferred from homology"/>
<sequence>MGLGTDNLVLVPVDAKGRMIPAELDRLIEEQKAKGNTPFFVCATAGTTVMGAFDPLHAVADVCDKHKLWFHVDAAWGGGVLLSKSTRHKMAGVERSQSITWNPHKLMGVLLQCSTVHFQEDPGPDNDILWRRRFANDPDMMHELHRYRRLMLLTILPTIATDTEDNNSFHPHAHLHPYRGRATPTPPIEHKNSPTQHKSRKEVTYGDGSKDYLPSDIRGIVEKSIVDSEDNEAMHNYSFFAATEGSSELLSKSVGNLGSGGLAASNARKKIKSASSEGRLPTPGAGVVPHMDRNPNRGTNKSNRRVSVVPLNGDSSGNVNCLTESDTAELDLLTLAELYLESRHRVFGEEWNQRQSSQARASGSLITSGGLGGTGITQRPHRLTPMVKEPALHAPVLPKISHTKPAALVTGGLHLSVNYTNNLDIANSTEQIPHVSTEASMILRDRAKALKPRIRRLNSLDDLTSAGGGDPGDPEGSLYRPSSAPDLANKQQTATDPEGDTDQSSDMDVTPARANTPTSAPKSSDQNRPPLIGASLATSLARLNSSRPNTMDSGRVKIMSPARNRITEPKDTLLLNHRSLPSSFKKKSVKVDAKQFTDLDILREAQAAAKATTFVKQGSYPIGAKTVQGSGASSSSLATRKPVAPIGVESSTYKESGRRQSTTSDAVQLLKGKDIPSVFSSINSRPLHHSLPSRLSTPLAPPPTALAEHGRKNSRVTLTPLDQRKISAP</sequence>
<evidence type="ECO:0000256" key="5">
    <source>
        <dbReference type="ARBA" id="ARBA00023239"/>
    </source>
</evidence>
<dbReference type="PANTHER" id="PTHR45677">
    <property type="entry name" value="GLUTAMATE DECARBOXYLASE-RELATED"/>
    <property type="match status" value="1"/>
</dbReference>
<reference evidence="8" key="3">
    <citation type="submission" date="2019-06" db="EMBL/GenBank/DDBJ databases">
        <authorList>
            <person name="Poynton C."/>
            <person name="Hasenbein S."/>
            <person name="Benoit J.B."/>
            <person name="Sepulveda M.S."/>
            <person name="Poelchau M.F."/>
            <person name="Murali S.C."/>
            <person name="Chen S."/>
            <person name="Glastad K.M."/>
            <person name="Werren J.H."/>
            <person name="Vineis J.H."/>
            <person name="Bowen J.L."/>
            <person name="Friedrich M."/>
            <person name="Jones J."/>
            <person name="Robertson H.M."/>
            <person name="Feyereisen R."/>
            <person name="Mechler-Hickson A."/>
            <person name="Mathers N."/>
            <person name="Lee C.E."/>
            <person name="Colbourne J.K."/>
            <person name="Biales A."/>
            <person name="Johnston J.S."/>
            <person name="Wellborn G.A."/>
            <person name="Rosendale A.J."/>
            <person name="Cridge A.G."/>
            <person name="Munoz-Torres M.C."/>
            <person name="Bain P.A."/>
            <person name="Manny A.R."/>
            <person name="Major K.M."/>
            <person name="Lambert F.N."/>
            <person name="Vulpe C.D."/>
            <person name="Tuck P."/>
            <person name="Blalock B.J."/>
            <person name="Lin Y.-Y."/>
            <person name="Smith M.E."/>
            <person name="Ochoa-Acuna H."/>
            <person name="Chen M.-J.M."/>
            <person name="Childers C.P."/>
            <person name="Qu J."/>
            <person name="Dugan S."/>
            <person name="Lee S.L."/>
            <person name="Chao H."/>
            <person name="Dinh H."/>
            <person name="Han Y."/>
            <person name="Doddapaneni H."/>
            <person name="Worley K.C."/>
            <person name="Muzny D.M."/>
            <person name="Gibbs R.A."/>
            <person name="Richards S."/>
        </authorList>
    </citation>
    <scope>NUCLEOTIDE SEQUENCE</scope>
    <source>
        <strain evidence="8">HAZT.00-mixed</strain>
        <tissue evidence="8">Whole organism</tissue>
    </source>
</reference>
<dbReference type="Gene3D" id="3.40.640.10">
    <property type="entry name" value="Type I PLP-dependent aspartate aminotransferase-like (Major domain)"/>
    <property type="match status" value="1"/>
</dbReference>
<accession>A0A6A0GT54</accession>
<organism evidence="8">
    <name type="scientific">Hyalella azteca</name>
    <name type="common">Amphipod</name>
    <dbReference type="NCBI Taxonomy" id="294128"/>
    <lineage>
        <taxon>Eukaryota</taxon>
        <taxon>Metazoa</taxon>
        <taxon>Ecdysozoa</taxon>
        <taxon>Arthropoda</taxon>
        <taxon>Crustacea</taxon>
        <taxon>Multicrustacea</taxon>
        <taxon>Malacostraca</taxon>
        <taxon>Eumalacostraca</taxon>
        <taxon>Peracarida</taxon>
        <taxon>Amphipoda</taxon>
        <taxon>Senticaudata</taxon>
        <taxon>Talitrida</taxon>
        <taxon>Talitroidea</taxon>
        <taxon>Hyalellidae</taxon>
        <taxon>Hyalella</taxon>
    </lineage>
</organism>
<keyword evidence="3" id="KW-0210">Decarboxylase</keyword>
<evidence type="ECO:0000256" key="6">
    <source>
        <dbReference type="PIRSR" id="PIRSR602129-50"/>
    </source>
</evidence>
<evidence type="ECO:0000313" key="8">
    <source>
        <dbReference type="EMBL" id="KAA0185505.1"/>
    </source>
</evidence>
<dbReference type="OrthoDB" id="6368941at2759"/>
<keyword evidence="4 6" id="KW-0663">Pyridoxal phosphate</keyword>
<evidence type="ECO:0000256" key="3">
    <source>
        <dbReference type="ARBA" id="ARBA00022793"/>
    </source>
</evidence>
<evidence type="ECO:0008006" key="9">
    <source>
        <dbReference type="Google" id="ProtNLM"/>
    </source>
</evidence>
<dbReference type="Pfam" id="PF00282">
    <property type="entry name" value="Pyridoxal_deC"/>
    <property type="match status" value="1"/>
</dbReference>
<feature type="modified residue" description="N6-(pyridoxal phosphate)lysine" evidence="6">
    <location>
        <position position="105"/>
    </location>
</feature>
<evidence type="ECO:0000256" key="4">
    <source>
        <dbReference type="ARBA" id="ARBA00022898"/>
    </source>
</evidence>
<comment type="similarity">
    <text evidence="2">Belongs to the group II decarboxylase family.</text>
</comment>
<feature type="region of interest" description="Disordered" evidence="7">
    <location>
        <begin position="460"/>
        <end position="531"/>
    </location>
</feature>
<dbReference type="GO" id="GO:0005737">
    <property type="term" value="C:cytoplasm"/>
    <property type="evidence" value="ECO:0007669"/>
    <property type="project" value="TreeGrafter"/>
</dbReference>
<dbReference type="SUPFAM" id="SSF53383">
    <property type="entry name" value="PLP-dependent transferases"/>
    <property type="match status" value="1"/>
</dbReference>
<dbReference type="GO" id="GO:0030170">
    <property type="term" value="F:pyridoxal phosphate binding"/>
    <property type="evidence" value="ECO:0007669"/>
    <property type="project" value="InterPro"/>
</dbReference>
<reference evidence="8" key="2">
    <citation type="journal article" date="2018" name="Environ. Sci. Technol.">
        <title>The Toxicogenome of Hyalella azteca: A Model for Sediment Ecotoxicology and Evolutionary Toxicology.</title>
        <authorList>
            <person name="Poynton H.C."/>
            <person name="Hasenbein S."/>
            <person name="Benoit J.B."/>
            <person name="Sepulveda M.S."/>
            <person name="Poelchau M.F."/>
            <person name="Hughes D.S.T."/>
            <person name="Murali S.C."/>
            <person name="Chen S."/>
            <person name="Glastad K.M."/>
            <person name="Goodisman M.A.D."/>
            <person name="Werren J.H."/>
            <person name="Vineis J.H."/>
            <person name="Bowen J.L."/>
            <person name="Friedrich M."/>
            <person name="Jones J."/>
            <person name="Robertson H.M."/>
            <person name="Feyereisen R."/>
            <person name="Mechler-Hickson A."/>
            <person name="Mathers N."/>
            <person name="Lee C.E."/>
            <person name="Colbourne J.K."/>
            <person name="Biales A."/>
            <person name="Johnston J.S."/>
            <person name="Wellborn G.A."/>
            <person name="Rosendale A.J."/>
            <person name="Cridge A.G."/>
            <person name="Munoz-Torres M.C."/>
            <person name="Bain P.A."/>
            <person name="Manny A.R."/>
            <person name="Major K.M."/>
            <person name="Lambert F.N."/>
            <person name="Vulpe C.D."/>
            <person name="Tuck P."/>
            <person name="Blalock B.J."/>
            <person name="Lin Y.Y."/>
            <person name="Smith M.E."/>
            <person name="Ochoa-Acuna H."/>
            <person name="Chen M.M."/>
            <person name="Childers C.P."/>
            <person name="Qu J."/>
            <person name="Dugan S."/>
            <person name="Lee S.L."/>
            <person name="Chao H."/>
            <person name="Dinh H."/>
            <person name="Han Y."/>
            <person name="Doddapaneni H."/>
            <person name="Worley K.C."/>
            <person name="Muzny D.M."/>
            <person name="Gibbs R.A."/>
            <person name="Richards S."/>
        </authorList>
    </citation>
    <scope>NUCLEOTIDE SEQUENCE</scope>
    <source>
        <strain evidence="8">HAZT.00-mixed</strain>
        <tissue evidence="8">Whole organism</tissue>
    </source>
</reference>